<feature type="compositionally biased region" description="Basic residues" evidence="1">
    <location>
        <begin position="67"/>
        <end position="87"/>
    </location>
</feature>
<protein>
    <submittedName>
        <fullName evidence="2">Uncharacterized protein</fullName>
    </submittedName>
</protein>
<comment type="caution">
    <text evidence="2">The sequence shown here is derived from an EMBL/GenBank/DDBJ whole genome shotgun (WGS) entry which is preliminary data.</text>
</comment>
<organism evidence="2 3">
    <name type="scientific">Pleurodeles waltl</name>
    <name type="common">Iberian ribbed newt</name>
    <dbReference type="NCBI Taxonomy" id="8319"/>
    <lineage>
        <taxon>Eukaryota</taxon>
        <taxon>Metazoa</taxon>
        <taxon>Chordata</taxon>
        <taxon>Craniata</taxon>
        <taxon>Vertebrata</taxon>
        <taxon>Euteleostomi</taxon>
        <taxon>Amphibia</taxon>
        <taxon>Batrachia</taxon>
        <taxon>Caudata</taxon>
        <taxon>Salamandroidea</taxon>
        <taxon>Salamandridae</taxon>
        <taxon>Pleurodelinae</taxon>
        <taxon>Pleurodeles</taxon>
    </lineage>
</organism>
<accession>A0AAV7PSB9</accession>
<evidence type="ECO:0000313" key="2">
    <source>
        <dbReference type="EMBL" id="KAJ1129784.1"/>
    </source>
</evidence>
<feature type="compositionally biased region" description="Basic and acidic residues" evidence="1">
    <location>
        <begin position="21"/>
        <end position="30"/>
    </location>
</feature>
<feature type="compositionally biased region" description="Basic and acidic residues" evidence="1">
    <location>
        <begin position="48"/>
        <end position="59"/>
    </location>
</feature>
<feature type="compositionally biased region" description="Polar residues" evidence="1">
    <location>
        <begin position="1"/>
        <end position="13"/>
    </location>
</feature>
<reference evidence="2" key="1">
    <citation type="journal article" date="2022" name="bioRxiv">
        <title>Sequencing and chromosome-scale assembly of the giantPleurodeles waltlgenome.</title>
        <authorList>
            <person name="Brown T."/>
            <person name="Elewa A."/>
            <person name="Iarovenko S."/>
            <person name="Subramanian E."/>
            <person name="Araus A.J."/>
            <person name="Petzold A."/>
            <person name="Susuki M."/>
            <person name="Suzuki K.-i.T."/>
            <person name="Hayashi T."/>
            <person name="Toyoda A."/>
            <person name="Oliveira C."/>
            <person name="Osipova E."/>
            <person name="Leigh N.D."/>
            <person name="Simon A."/>
            <person name="Yun M.H."/>
        </authorList>
    </citation>
    <scope>NUCLEOTIDE SEQUENCE</scope>
    <source>
        <strain evidence="2">20211129_DDA</strain>
        <tissue evidence="2">Liver</tissue>
    </source>
</reference>
<proteinExistence type="predicted"/>
<evidence type="ECO:0000256" key="1">
    <source>
        <dbReference type="SAM" id="MobiDB-lite"/>
    </source>
</evidence>
<dbReference type="EMBL" id="JANPWB010000011">
    <property type="protein sequence ID" value="KAJ1129784.1"/>
    <property type="molecule type" value="Genomic_DNA"/>
</dbReference>
<sequence length="139" mass="14982">MACRGSSDSSEPLQCNPPLGAERRPVELRYKRSHSGIFLGGQGQPSGRDGRLGPEESSGRARSTPCRSKHGCHFKVRRPGRSPRVNHLRGGAPVQPVRCCSLSSVVEACPALRVPVSAGRIFFRPHSLHAVQPGAWPSL</sequence>
<name>A0AAV7PSB9_PLEWA</name>
<evidence type="ECO:0000313" key="3">
    <source>
        <dbReference type="Proteomes" id="UP001066276"/>
    </source>
</evidence>
<gene>
    <name evidence="2" type="ORF">NDU88_008149</name>
</gene>
<keyword evidence="3" id="KW-1185">Reference proteome</keyword>
<dbReference type="AlphaFoldDB" id="A0AAV7PSB9"/>
<feature type="region of interest" description="Disordered" evidence="1">
    <location>
        <begin position="1"/>
        <end position="89"/>
    </location>
</feature>
<dbReference type="Proteomes" id="UP001066276">
    <property type="component" value="Chromosome 7"/>
</dbReference>